<keyword evidence="1" id="KW-0489">Methyltransferase</keyword>
<dbReference type="Gene3D" id="3.40.50.150">
    <property type="entry name" value="Vaccinia Virus protein VP39"/>
    <property type="match status" value="1"/>
</dbReference>
<evidence type="ECO:0000313" key="1">
    <source>
        <dbReference type="EMBL" id="TCT43091.1"/>
    </source>
</evidence>
<dbReference type="InterPro" id="IPR011990">
    <property type="entry name" value="TPR-like_helical_dom_sf"/>
</dbReference>
<dbReference type="Pfam" id="PF14559">
    <property type="entry name" value="TPR_19"/>
    <property type="match status" value="1"/>
</dbReference>
<proteinExistence type="predicted"/>
<dbReference type="PANTHER" id="PTHR43861">
    <property type="entry name" value="TRANS-ACONITATE 2-METHYLTRANSFERASE-RELATED"/>
    <property type="match status" value="1"/>
</dbReference>
<dbReference type="EMBL" id="SMAR01000003">
    <property type="protein sequence ID" value="TCT43091.1"/>
    <property type="molecule type" value="Genomic_DNA"/>
</dbReference>
<gene>
    <name evidence="1" type="ORF">EDC90_1003100</name>
</gene>
<dbReference type="AlphaFoldDB" id="A0A4R3NX98"/>
<dbReference type="Pfam" id="PF13489">
    <property type="entry name" value="Methyltransf_23"/>
    <property type="match status" value="1"/>
</dbReference>
<comment type="caution">
    <text evidence="1">The sequence shown here is derived from an EMBL/GenBank/DDBJ whole genome shotgun (WGS) entry which is preliminary data.</text>
</comment>
<keyword evidence="2" id="KW-1185">Reference proteome</keyword>
<dbReference type="GO" id="GO:0032259">
    <property type="term" value="P:methylation"/>
    <property type="evidence" value="ECO:0007669"/>
    <property type="project" value="UniProtKB-KW"/>
</dbReference>
<dbReference type="GO" id="GO:0008168">
    <property type="term" value="F:methyltransferase activity"/>
    <property type="evidence" value="ECO:0007669"/>
    <property type="project" value="UniProtKB-KW"/>
</dbReference>
<dbReference type="SUPFAM" id="SSF48452">
    <property type="entry name" value="TPR-like"/>
    <property type="match status" value="1"/>
</dbReference>
<evidence type="ECO:0000313" key="2">
    <source>
        <dbReference type="Proteomes" id="UP000295097"/>
    </source>
</evidence>
<dbReference type="Gene3D" id="1.25.40.10">
    <property type="entry name" value="Tetratricopeptide repeat domain"/>
    <property type="match status" value="1"/>
</dbReference>
<organism evidence="1 2">
    <name type="scientific">Martelella mediterranea</name>
    <dbReference type="NCBI Taxonomy" id="293089"/>
    <lineage>
        <taxon>Bacteria</taxon>
        <taxon>Pseudomonadati</taxon>
        <taxon>Pseudomonadota</taxon>
        <taxon>Alphaproteobacteria</taxon>
        <taxon>Hyphomicrobiales</taxon>
        <taxon>Aurantimonadaceae</taxon>
        <taxon>Martelella</taxon>
    </lineage>
</organism>
<keyword evidence="1" id="KW-0808">Transferase</keyword>
<dbReference type="Proteomes" id="UP000295097">
    <property type="component" value="Unassembled WGS sequence"/>
</dbReference>
<dbReference type="SUPFAM" id="SSF53335">
    <property type="entry name" value="S-adenosyl-L-methionine-dependent methyltransferases"/>
    <property type="match status" value="1"/>
</dbReference>
<dbReference type="InterPro" id="IPR029063">
    <property type="entry name" value="SAM-dependent_MTases_sf"/>
</dbReference>
<protein>
    <submittedName>
        <fullName evidence="1">Putative TPR repeat methyltransferase</fullName>
    </submittedName>
</protein>
<reference evidence="1 2" key="1">
    <citation type="submission" date="2019-03" db="EMBL/GenBank/DDBJ databases">
        <title>Freshwater and sediment microbial communities from various areas in North America, analyzing microbe dynamics in response to fracking.</title>
        <authorList>
            <person name="Lamendella R."/>
        </authorList>
    </citation>
    <scope>NUCLEOTIDE SEQUENCE [LARGE SCALE GENOMIC DNA]</scope>
    <source>
        <strain evidence="1 2">175.2</strain>
    </source>
</reference>
<accession>A0A4R3NX98</accession>
<name>A0A4R3NX98_9HYPH</name>
<sequence>MAAGFKVSGLQVATMFPLAFSLKARHWPCHLFFGFRDMNIKSFSSGDLLADRRADYARMLDEAGEFEAAADLMEQALERVPDWPAGLAMLAAFREHAGQFSAAVETLKALDDKDDSDLFAAPLKLAVLGAANAPAHPPGRYVEALFDSYAEHFDEALTERLAYTAPQQLAALLNEVEGQERRFRLCVDIGCGTGLSGEVLASRVDRLEGFDLSLNMLSKAAEKGLYQDLRPADLLRCPEKSGLFGEPFAQGRADLVIAADVLMYIGALENLMMNVRQLTASAGMFLFSVEDAGEGDHFRLLPSLRYAHSRRYVEKQLSAFGFQIKAFRNVTLRKDGGADVPGIIFLAEHIFV</sequence>